<dbReference type="Proteomes" id="UP001174932">
    <property type="component" value="Unassembled WGS sequence"/>
</dbReference>
<dbReference type="InterPro" id="IPR050301">
    <property type="entry name" value="NTE"/>
</dbReference>
<keyword evidence="7" id="KW-1185">Reference proteome</keyword>
<reference evidence="6" key="1">
    <citation type="journal article" date="2015" name="Int. J. Syst. Evol. Microbiol.">
        <title>Rhizobium alvei sp. nov., isolated from a freshwater river.</title>
        <authorList>
            <person name="Sheu S.Y."/>
            <person name="Huang H.W."/>
            <person name="Young C.C."/>
            <person name="Chen W.M."/>
        </authorList>
    </citation>
    <scope>NUCLEOTIDE SEQUENCE</scope>
    <source>
        <strain evidence="6">TNR-22</strain>
    </source>
</reference>
<dbReference type="PANTHER" id="PTHR14226">
    <property type="entry name" value="NEUROPATHY TARGET ESTERASE/SWISS CHEESE D.MELANOGASTER"/>
    <property type="match status" value="1"/>
</dbReference>
<dbReference type="PROSITE" id="PS51635">
    <property type="entry name" value="PNPLA"/>
    <property type="match status" value="1"/>
</dbReference>
<evidence type="ECO:0000313" key="6">
    <source>
        <dbReference type="EMBL" id="MDO6966108.1"/>
    </source>
</evidence>
<accession>A0ABT8YR01</accession>
<comment type="caution">
    <text evidence="4">Lacks conserved residue(s) required for the propagation of feature annotation.</text>
</comment>
<evidence type="ECO:0000256" key="4">
    <source>
        <dbReference type="PROSITE-ProRule" id="PRU01161"/>
    </source>
</evidence>
<evidence type="ECO:0000256" key="1">
    <source>
        <dbReference type="ARBA" id="ARBA00022801"/>
    </source>
</evidence>
<evidence type="ECO:0000256" key="2">
    <source>
        <dbReference type="ARBA" id="ARBA00022963"/>
    </source>
</evidence>
<dbReference type="InterPro" id="IPR016035">
    <property type="entry name" value="Acyl_Trfase/lysoPLipase"/>
</dbReference>
<organism evidence="6 7">
    <name type="scientific">Rhizobium alvei</name>
    <dbReference type="NCBI Taxonomy" id="1132659"/>
    <lineage>
        <taxon>Bacteria</taxon>
        <taxon>Pseudomonadati</taxon>
        <taxon>Pseudomonadota</taxon>
        <taxon>Alphaproteobacteria</taxon>
        <taxon>Hyphomicrobiales</taxon>
        <taxon>Rhizobiaceae</taxon>
        <taxon>Rhizobium/Agrobacterium group</taxon>
        <taxon>Rhizobium</taxon>
    </lineage>
</organism>
<comment type="caution">
    <text evidence="6">The sequence shown here is derived from an EMBL/GenBank/DDBJ whole genome shotgun (WGS) entry which is preliminary data.</text>
</comment>
<proteinExistence type="predicted"/>
<dbReference type="Gene3D" id="3.40.1090.10">
    <property type="entry name" value="Cytosolic phospholipase A2 catalytic domain"/>
    <property type="match status" value="2"/>
</dbReference>
<dbReference type="EMBL" id="JAUOZU010000015">
    <property type="protein sequence ID" value="MDO6966108.1"/>
    <property type="molecule type" value="Genomic_DNA"/>
</dbReference>
<reference evidence="6" key="2">
    <citation type="submission" date="2023-07" db="EMBL/GenBank/DDBJ databases">
        <authorList>
            <person name="Shen H."/>
        </authorList>
    </citation>
    <scope>NUCLEOTIDE SEQUENCE</scope>
    <source>
        <strain evidence="6">TNR-22</strain>
    </source>
</reference>
<feature type="short sequence motif" description="DGA/G" evidence="4">
    <location>
        <begin position="221"/>
        <end position="223"/>
    </location>
</feature>
<gene>
    <name evidence="6" type="ORF">Q4481_19285</name>
</gene>
<dbReference type="Pfam" id="PF01734">
    <property type="entry name" value="Patatin"/>
    <property type="match status" value="1"/>
</dbReference>
<dbReference type="SUPFAM" id="SSF52151">
    <property type="entry name" value="FabD/lysophospholipase-like"/>
    <property type="match status" value="1"/>
</dbReference>
<sequence>MGHEEETTVSGKSGIGLCLSGGGYRAMVFHLGALLRLNEAGLLKHLSRVSSVSGGSITAAYLGLRWKDLDFDPGGRANALGIVIDKIREMASTTIDAGAILGGILLPGSISDRVAAAYDRVLFRGAGLNQLPDDDHGPRFVINATNVQTGALWRFSRPYMGDYRVGLVANPETPLSLAVAASSAFPPVLSPLTLDIDAEAQWNNAGDLPDTAFRGSVVLSDGGVYDNLGLETVIKSCRTVLVSDAGQKISSEVGPHHDWARHSIRILDIVDNQVRSLRKRALIDSFQARTILGCYWGIRSDIKDYALASDPLAAESRDPSHLAAIPTRLQAMANEEQERLINWGYAVTDAALRKHFAVDFEAITGRKLAEPAGFPYPVGY</sequence>
<keyword evidence="3 4" id="KW-0443">Lipid metabolism</keyword>
<feature type="domain" description="PNPLA" evidence="5">
    <location>
        <begin position="18"/>
        <end position="234"/>
    </location>
</feature>
<keyword evidence="1 4" id="KW-0378">Hydrolase</keyword>
<evidence type="ECO:0000259" key="5">
    <source>
        <dbReference type="PROSITE" id="PS51635"/>
    </source>
</evidence>
<protein>
    <submittedName>
        <fullName evidence="6">Patatin-like phospholipase family protein</fullName>
    </submittedName>
</protein>
<dbReference type="InterPro" id="IPR002641">
    <property type="entry name" value="PNPLA_dom"/>
</dbReference>
<evidence type="ECO:0000256" key="3">
    <source>
        <dbReference type="ARBA" id="ARBA00023098"/>
    </source>
</evidence>
<dbReference type="RefSeq" id="WP_304378030.1">
    <property type="nucleotide sequence ID" value="NZ_JAUOZU010000015.1"/>
</dbReference>
<feature type="active site" description="Nucleophile" evidence="4">
    <location>
        <position position="53"/>
    </location>
</feature>
<evidence type="ECO:0000313" key="7">
    <source>
        <dbReference type="Proteomes" id="UP001174932"/>
    </source>
</evidence>
<dbReference type="PANTHER" id="PTHR14226:SF78">
    <property type="entry name" value="SLR0060 PROTEIN"/>
    <property type="match status" value="1"/>
</dbReference>
<name>A0ABT8YR01_9HYPH</name>
<feature type="active site" description="Proton acceptor" evidence="4">
    <location>
        <position position="221"/>
    </location>
</feature>
<keyword evidence="2 4" id="KW-0442">Lipid degradation</keyword>